<keyword evidence="2" id="KW-1185">Reference proteome</keyword>
<dbReference type="Proteomes" id="UP000241964">
    <property type="component" value="Unassembled WGS sequence"/>
</dbReference>
<dbReference type="RefSeq" id="WP_106596653.1">
    <property type="nucleotide sequence ID" value="NZ_PYAS01000008.1"/>
</dbReference>
<protein>
    <recommendedName>
        <fullName evidence="3">DUF1330 domain-containing protein</fullName>
    </recommendedName>
</protein>
<evidence type="ECO:0008006" key="3">
    <source>
        <dbReference type="Google" id="ProtNLM"/>
    </source>
</evidence>
<dbReference type="OrthoDB" id="675824at2"/>
<dbReference type="EMBL" id="PYAS01000008">
    <property type="protein sequence ID" value="PSL27242.1"/>
    <property type="molecule type" value="Genomic_DNA"/>
</dbReference>
<accession>A0A2P8FZU6</accession>
<reference evidence="1 2" key="1">
    <citation type="submission" date="2018-03" db="EMBL/GenBank/DDBJ databases">
        <title>Genomic Encyclopedia of Archaeal and Bacterial Type Strains, Phase II (KMG-II): from individual species to whole genera.</title>
        <authorList>
            <person name="Goeker M."/>
        </authorList>
    </citation>
    <scope>NUCLEOTIDE SEQUENCE [LARGE SCALE GENOMIC DNA]</scope>
    <source>
        <strain evidence="1 2">DSM 29057</strain>
    </source>
</reference>
<evidence type="ECO:0000313" key="2">
    <source>
        <dbReference type="Proteomes" id="UP000241964"/>
    </source>
</evidence>
<organism evidence="1 2">
    <name type="scientific">Dyadobacter jiangsuensis</name>
    <dbReference type="NCBI Taxonomy" id="1591085"/>
    <lineage>
        <taxon>Bacteria</taxon>
        <taxon>Pseudomonadati</taxon>
        <taxon>Bacteroidota</taxon>
        <taxon>Cytophagia</taxon>
        <taxon>Cytophagales</taxon>
        <taxon>Spirosomataceae</taxon>
        <taxon>Dyadobacter</taxon>
    </lineage>
</organism>
<dbReference type="AlphaFoldDB" id="A0A2P8FZU6"/>
<name>A0A2P8FZU6_9BACT</name>
<sequence>MVTITQFVYIKEGKEDIFQQFESMVLPLIPRYNGKLLLRLRTGPEQLIEGELDAPYEVHLVSFESEADLEAYMADQIREQYLYLKEDSVLKVMTVKQP</sequence>
<comment type="caution">
    <text evidence="1">The sequence shown here is derived from an EMBL/GenBank/DDBJ whole genome shotgun (WGS) entry which is preliminary data.</text>
</comment>
<gene>
    <name evidence="1" type="ORF">CLV60_10896</name>
</gene>
<evidence type="ECO:0000313" key="1">
    <source>
        <dbReference type="EMBL" id="PSL27242.1"/>
    </source>
</evidence>
<proteinExistence type="predicted"/>